<comment type="caution">
    <text evidence="8">The sequence shown here is derived from an EMBL/GenBank/DDBJ whole genome shotgun (WGS) entry which is preliminary data.</text>
</comment>
<evidence type="ECO:0000256" key="2">
    <source>
        <dbReference type="ARBA" id="ARBA00022692"/>
    </source>
</evidence>
<feature type="transmembrane region" description="Helical" evidence="5">
    <location>
        <begin position="343"/>
        <end position="364"/>
    </location>
</feature>
<feature type="transmembrane region" description="Helical" evidence="5">
    <location>
        <begin position="178"/>
        <end position="200"/>
    </location>
</feature>
<evidence type="ECO:0000256" key="1">
    <source>
        <dbReference type="ARBA" id="ARBA00004127"/>
    </source>
</evidence>
<dbReference type="EC" id="7.1.1.-" evidence="5"/>
<feature type="transmembrane region" description="Helical" evidence="5">
    <location>
        <begin position="312"/>
        <end position="331"/>
    </location>
</feature>
<keyword evidence="4 5" id="KW-0472">Membrane</keyword>
<keyword evidence="5" id="KW-1278">Translocase</keyword>
<evidence type="ECO:0000256" key="3">
    <source>
        <dbReference type="ARBA" id="ARBA00022989"/>
    </source>
</evidence>
<comment type="similarity">
    <text evidence="5">Belongs to the complex I subunit 2 family.</text>
</comment>
<accession>A0ABT6YCX6</accession>
<dbReference type="PANTHER" id="PTHR22773">
    <property type="entry name" value="NADH DEHYDROGENASE"/>
    <property type="match status" value="1"/>
</dbReference>
<keyword evidence="2 5" id="KW-0812">Transmembrane</keyword>
<feature type="transmembrane region" description="Helical" evidence="5">
    <location>
        <begin position="20"/>
        <end position="41"/>
    </location>
</feature>
<feature type="transmembrane region" description="Helical" evidence="5">
    <location>
        <begin position="469"/>
        <end position="487"/>
    </location>
</feature>
<feature type="transmembrane region" description="Helical" evidence="5">
    <location>
        <begin position="220"/>
        <end position="245"/>
    </location>
</feature>
<dbReference type="InterPro" id="IPR010096">
    <property type="entry name" value="NADH-Q_OxRdtase_suN/2"/>
</dbReference>
<evidence type="ECO:0000256" key="6">
    <source>
        <dbReference type="RuleBase" id="RU000320"/>
    </source>
</evidence>
<evidence type="ECO:0000313" key="9">
    <source>
        <dbReference type="Proteomes" id="UP001236507"/>
    </source>
</evidence>
<dbReference type="Pfam" id="PF00361">
    <property type="entry name" value="Proton_antipo_M"/>
    <property type="match status" value="1"/>
</dbReference>
<evidence type="ECO:0000256" key="5">
    <source>
        <dbReference type="HAMAP-Rule" id="MF_00445"/>
    </source>
</evidence>
<evidence type="ECO:0000259" key="7">
    <source>
        <dbReference type="Pfam" id="PF00361"/>
    </source>
</evidence>
<evidence type="ECO:0000313" key="8">
    <source>
        <dbReference type="EMBL" id="MDI9861440.1"/>
    </source>
</evidence>
<proteinExistence type="inferred from homology"/>
<feature type="transmembrane region" description="Helical" evidence="5">
    <location>
        <begin position="284"/>
        <end position="305"/>
    </location>
</feature>
<keyword evidence="5" id="KW-0520">NAD</keyword>
<organism evidence="8 9">
    <name type="scientific">Flectobacillus roseus</name>
    <dbReference type="NCBI Taxonomy" id="502259"/>
    <lineage>
        <taxon>Bacteria</taxon>
        <taxon>Pseudomonadati</taxon>
        <taxon>Bacteroidota</taxon>
        <taxon>Cytophagia</taxon>
        <taxon>Cytophagales</taxon>
        <taxon>Flectobacillaceae</taxon>
        <taxon>Flectobacillus</taxon>
    </lineage>
</organism>
<comment type="function">
    <text evidence="5">NDH-1 shuttles electrons from NADH, via FMN and iron-sulfur (Fe-S) centers, to quinones in the respiratory chain. The immediate electron acceptor for the enzyme in this species is believed to be a menaquinone. Couples the redox reaction to proton translocation (for every two electrons transferred, four hydrogen ions are translocated across the cytoplasmic membrane), and thus conserves the redox energy in a proton gradient.</text>
</comment>
<protein>
    <recommendedName>
        <fullName evidence="5">NADH-quinone oxidoreductase subunit N</fullName>
        <ecNumber evidence="5">7.1.1.-</ecNumber>
    </recommendedName>
    <alternativeName>
        <fullName evidence="5">NADH dehydrogenase I subunit N</fullName>
    </alternativeName>
    <alternativeName>
        <fullName evidence="5">NDH-1 subunit N</fullName>
    </alternativeName>
</protein>
<feature type="transmembrane region" description="Helical" evidence="5">
    <location>
        <begin position="257"/>
        <end position="278"/>
    </location>
</feature>
<keyword evidence="5" id="KW-0813">Transport</keyword>
<dbReference type="InterPro" id="IPR001750">
    <property type="entry name" value="ND/Mrp_TM"/>
</dbReference>
<dbReference type="RefSeq" id="WP_283345841.1">
    <property type="nucleotide sequence ID" value="NZ_JASHIF010000019.1"/>
</dbReference>
<feature type="transmembrane region" description="Helical" evidence="5">
    <location>
        <begin position="124"/>
        <end position="140"/>
    </location>
</feature>
<gene>
    <name evidence="5" type="primary">nuoN</name>
    <name evidence="8" type="ORF">QM524_19630</name>
</gene>
<reference evidence="8 9" key="1">
    <citation type="submission" date="2023-05" db="EMBL/GenBank/DDBJ databases">
        <title>Novel species of genus Flectobacillus isolated from stream in China.</title>
        <authorList>
            <person name="Lu H."/>
        </authorList>
    </citation>
    <scope>NUCLEOTIDE SEQUENCE [LARGE SCALE GENOMIC DNA]</scope>
    <source>
        <strain evidence="8 9">KCTC 42575</strain>
    </source>
</reference>
<feature type="transmembrane region" description="Helical" evidence="5">
    <location>
        <begin position="48"/>
        <end position="74"/>
    </location>
</feature>
<comment type="subcellular location">
    <subcellularLocation>
        <location evidence="5">Cell membrane</location>
        <topology evidence="5">Multi-pass membrane protein</topology>
    </subcellularLocation>
    <subcellularLocation>
        <location evidence="1">Endomembrane system</location>
        <topology evidence="1">Multi-pass membrane protein</topology>
    </subcellularLocation>
    <subcellularLocation>
        <location evidence="6">Membrane</location>
        <topology evidence="6">Multi-pass membrane protein</topology>
    </subcellularLocation>
</comment>
<keyword evidence="3 5" id="KW-1133">Transmembrane helix</keyword>
<keyword evidence="9" id="KW-1185">Reference proteome</keyword>
<dbReference type="EMBL" id="JASHIF010000019">
    <property type="protein sequence ID" value="MDI9861440.1"/>
    <property type="molecule type" value="Genomic_DNA"/>
</dbReference>
<comment type="catalytic activity">
    <reaction evidence="5">
        <text>a quinone + NADH + 5 H(+)(in) = a quinol + NAD(+) + 4 H(+)(out)</text>
        <dbReference type="Rhea" id="RHEA:57888"/>
        <dbReference type="ChEBI" id="CHEBI:15378"/>
        <dbReference type="ChEBI" id="CHEBI:24646"/>
        <dbReference type="ChEBI" id="CHEBI:57540"/>
        <dbReference type="ChEBI" id="CHEBI:57945"/>
        <dbReference type="ChEBI" id="CHEBI:132124"/>
    </reaction>
</comment>
<feature type="domain" description="NADH:quinone oxidoreductase/Mrp antiporter transmembrane" evidence="7">
    <location>
        <begin position="142"/>
        <end position="420"/>
    </location>
</feature>
<name>A0ABT6YCX6_9BACT</name>
<evidence type="ECO:0000256" key="4">
    <source>
        <dbReference type="ARBA" id="ARBA00023136"/>
    </source>
</evidence>
<dbReference type="HAMAP" id="MF_00445">
    <property type="entry name" value="NDH1_NuoN_1"/>
    <property type="match status" value="1"/>
</dbReference>
<dbReference type="Proteomes" id="UP001236507">
    <property type="component" value="Unassembled WGS sequence"/>
</dbReference>
<keyword evidence="5" id="KW-0874">Quinone</keyword>
<feature type="transmembrane region" description="Helical" evidence="5">
    <location>
        <begin position="385"/>
        <end position="407"/>
    </location>
</feature>
<keyword evidence="5" id="KW-1003">Cell membrane</keyword>
<feature type="transmembrane region" description="Helical" evidence="5">
    <location>
        <begin position="94"/>
        <end position="112"/>
    </location>
</feature>
<sequence length="499" mass="55088">MTNILDLKQQLLQILDSFGVITPEAFLAGVFVVFIIADLVVTKQCSKLVASTVSTSNFTVAGIIVLLINLYQVIDQFASINDTFLFDKMLFIDAKAIFFKALISISGILMLLHIHINKYQFPNEFYAIAIAMIIALQLMTMSVNLLMIYLAIEMVSLLSYILTTINKDKVGAEGGIKYLIFGATSSAIMLYGMSLLYGITGTLSITSPDFSRGLTQVDELATTVAVVMTIAGFLFKLSATPFHIWTPDTYQAAPMPIVAFFSVAPKLATMLVALRFYMAVPNDLRLVTGVIALATITFGNFSALWQNKAKRLLAYSTIAHSGFLLIGLVALSELSVKSLVFYLVTYLFANFAAFYLVDLLAIYLGTKNDFEIVQIKGLGRKNPALGILLLITLVSLAGLPPTAGFFAKFNIFSALWEAYQTADTQKHILLLLFIFGLFNTAISLFFYLKIPFYLFFKNAETEFDTSLSTTQYLLAGALCLPLLGFFFKADWLMNLIALL</sequence>
<feature type="transmembrane region" description="Helical" evidence="5">
    <location>
        <begin position="427"/>
        <end position="448"/>
    </location>
</feature>
<comment type="subunit">
    <text evidence="5">NDH-1 is composed of 14 different subunits. Subunits NuoA, H, J, K, L, M, N constitute the membrane sector of the complex.</text>
</comment>